<feature type="transmembrane region" description="Helical" evidence="1">
    <location>
        <begin position="94"/>
        <end position="117"/>
    </location>
</feature>
<feature type="transmembrane region" description="Helical" evidence="1">
    <location>
        <begin position="54"/>
        <end position="82"/>
    </location>
</feature>
<accession>A0ABY4GKI9</accession>
<feature type="transmembrane region" description="Helical" evidence="1">
    <location>
        <begin position="137"/>
        <end position="154"/>
    </location>
</feature>
<evidence type="ECO:0000313" key="3">
    <source>
        <dbReference type="Proteomes" id="UP000831537"/>
    </source>
</evidence>
<evidence type="ECO:0000313" key="2">
    <source>
        <dbReference type="EMBL" id="UOQ84724.1"/>
    </source>
</evidence>
<sequence length="155" mass="17597">MSELSDLLSRKVIAATISGSLFAILLGLAVPNPFSEITSVGQYFQNVAIAVRVYLMYGFPVILLYATITSTISDYIAHWLAVHTKGNLKIYFSLTFHVLFGLILLWYSLFASILYFITDYVLMKKNIYKWNSALKSFWIPVFVWGVFVVITYVIG</sequence>
<reference evidence="2 3" key="1">
    <citation type="submission" date="2022-04" db="EMBL/GenBank/DDBJ databases">
        <title>Gracilibacillus sp. isolated from saltern.</title>
        <authorList>
            <person name="Won M."/>
            <person name="Lee C.-M."/>
            <person name="Woen H.-Y."/>
            <person name="Kwon S.-W."/>
        </authorList>
    </citation>
    <scope>NUCLEOTIDE SEQUENCE [LARGE SCALE GENOMIC DNA]</scope>
    <source>
        <strain evidence="2 3">SSPM10-3</strain>
    </source>
</reference>
<keyword evidence="1" id="KW-1133">Transmembrane helix</keyword>
<name>A0ABY4GKI9_9BACI</name>
<feature type="transmembrane region" description="Helical" evidence="1">
    <location>
        <begin position="12"/>
        <end position="34"/>
    </location>
</feature>
<evidence type="ECO:0000256" key="1">
    <source>
        <dbReference type="SAM" id="Phobius"/>
    </source>
</evidence>
<dbReference type="RefSeq" id="WP_244742879.1">
    <property type="nucleotide sequence ID" value="NZ_CP095071.1"/>
</dbReference>
<gene>
    <name evidence="2" type="ORF">MUN87_19020</name>
</gene>
<proteinExistence type="predicted"/>
<keyword evidence="3" id="KW-1185">Reference proteome</keyword>
<keyword evidence="1" id="KW-0472">Membrane</keyword>
<dbReference type="EMBL" id="CP095071">
    <property type="protein sequence ID" value="UOQ84724.1"/>
    <property type="molecule type" value="Genomic_DNA"/>
</dbReference>
<protein>
    <submittedName>
        <fullName evidence="2">Uncharacterized protein</fullName>
    </submittedName>
</protein>
<keyword evidence="1" id="KW-0812">Transmembrane</keyword>
<dbReference type="Proteomes" id="UP000831537">
    <property type="component" value="Chromosome"/>
</dbReference>
<organism evidence="2 3">
    <name type="scientific">Gracilibacillus salinarum</name>
    <dbReference type="NCBI Taxonomy" id="2932255"/>
    <lineage>
        <taxon>Bacteria</taxon>
        <taxon>Bacillati</taxon>
        <taxon>Bacillota</taxon>
        <taxon>Bacilli</taxon>
        <taxon>Bacillales</taxon>
        <taxon>Bacillaceae</taxon>
        <taxon>Gracilibacillus</taxon>
    </lineage>
</organism>